<organism evidence="2 3">
    <name type="scientific">Digitaria exilis</name>
    <dbReference type="NCBI Taxonomy" id="1010633"/>
    <lineage>
        <taxon>Eukaryota</taxon>
        <taxon>Viridiplantae</taxon>
        <taxon>Streptophyta</taxon>
        <taxon>Embryophyta</taxon>
        <taxon>Tracheophyta</taxon>
        <taxon>Spermatophyta</taxon>
        <taxon>Magnoliopsida</taxon>
        <taxon>Liliopsida</taxon>
        <taxon>Poales</taxon>
        <taxon>Poaceae</taxon>
        <taxon>PACMAD clade</taxon>
        <taxon>Panicoideae</taxon>
        <taxon>Panicodae</taxon>
        <taxon>Paniceae</taxon>
        <taxon>Anthephorinae</taxon>
        <taxon>Digitaria</taxon>
    </lineage>
</organism>
<dbReference type="GO" id="GO:0006629">
    <property type="term" value="P:lipid metabolic process"/>
    <property type="evidence" value="ECO:0007669"/>
    <property type="project" value="InterPro"/>
</dbReference>
<keyword evidence="3" id="KW-1185">Reference proteome</keyword>
<dbReference type="OrthoDB" id="8119704at2759"/>
<name>A0A835B8D9_9POAL</name>
<proteinExistence type="predicted"/>
<dbReference type="InterPro" id="IPR029058">
    <property type="entry name" value="AB_hydrolase_fold"/>
</dbReference>
<dbReference type="AlphaFoldDB" id="A0A835B8D9"/>
<sequence length="183" mass="20115">MGEGTTDMSVSQPASLLERVQHSSGPACQSDTPKTMVAQVYSAYFKQFMELVEATFDKHGNKKAIILGHSLGGMVALEFVRNAPIASFEVSIINFPSPKVYGETPIVVTKKRNYTVHDVEDLLTDISLTSMMAFDEEMRRQTGLNGQFKSIKLDKAGHGSILTDEGALNRVMQEILEANRISS</sequence>
<feature type="domain" description="Fungal lipase-type" evidence="1">
    <location>
        <begin position="36"/>
        <end position="127"/>
    </location>
</feature>
<evidence type="ECO:0000259" key="1">
    <source>
        <dbReference type="Pfam" id="PF01764"/>
    </source>
</evidence>
<dbReference type="Pfam" id="PF01764">
    <property type="entry name" value="Lipase_3"/>
    <property type="match status" value="1"/>
</dbReference>
<dbReference type="EMBL" id="JACEFO010001934">
    <property type="protein sequence ID" value="KAF8692682.1"/>
    <property type="molecule type" value="Genomic_DNA"/>
</dbReference>
<comment type="caution">
    <text evidence="2">The sequence shown here is derived from an EMBL/GenBank/DDBJ whole genome shotgun (WGS) entry which is preliminary data.</text>
</comment>
<evidence type="ECO:0000313" key="2">
    <source>
        <dbReference type="EMBL" id="KAF8692682.1"/>
    </source>
</evidence>
<dbReference type="InterPro" id="IPR002921">
    <property type="entry name" value="Fungal_lipase-type"/>
</dbReference>
<protein>
    <recommendedName>
        <fullName evidence="1">Fungal lipase-type domain-containing protein</fullName>
    </recommendedName>
</protein>
<reference evidence="2" key="1">
    <citation type="submission" date="2020-07" db="EMBL/GenBank/DDBJ databases">
        <title>Genome sequence and genetic diversity analysis of an under-domesticated orphan crop, white fonio (Digitaria exilis).</title>
        <authorList>
            <person name="Bennetzen J.L."/>
            <person name="Chen S."/>
            <person name="Ma X."/>
            <person name="Wang X."/>
            <person name="Yssel A.E.J."/>
            <person name="Chaluvadi S.R."/>
            <person name="Johnson M."/>
            <person name="Gangashetty P."/>
            <person name="Hamidou F."/>
            <person name="Sanogo M.D."/>
            <person name="Zwaenepoel A."/>
            <person name="Wallace J."/>
            <person name="Van De Peer Y."/>
            <person name="Van Deynze A."/>
        </authorList>
    </citation>
    <scope>NUCLEOTIDE SEQUENCE</scope>
    <source>
        <tissue evidence="2">Leaves</tissue>
    </source>
</reference>
<gene>
    <name evidence="2" type="ORF">HU200_039512</name>
</gene>
<dbReference type="Gene3D" id="3.40.50.1820">
    <property type="entry name" value="alpha/beta hydrolase"/>
    <property type="match status" value="1"/>
</dbReference>
<accession>A0A835B8D9</accession>
<evidence type="ECO:0000313" key="3">
    <source>
        <dbReference type="Proteomes" id="UP000636709"/>
    </source>
</evidence>
<dbReference type="Proteomes" id="UP000636709">
    <property type="component" value="Unassembled WGS sequence"/>
</dbReference>
<dbReference type="SUPFAM" id="SSF53474">
    <property type="entry name" value="alpha/beta-Hydrolases"/>
    <property type="match status" value="1"/>
</dbReference>